<organism evidence="2 3">
    <name type="scientific">Halorubellus litoreus</name>
    <dbReference type="NCBI Taxonomy" id="755308"/>
    <lineage>
        <taxon>Archaea</taxon>
        <taxon>Methanobacteriati</taxon>
        <taxon>Methanobacteriota</taxon>
        <taxon>Stenosarchaea group</taxon>
        <taxon>Halobacteria</taxon>
        <taxon>Halobacteriales</taxon>
        <taxon>Halorubellaceae</taxon>
        <taxon>Halorubellus</taxon>
    </lineage>
</organism>
<dbReference type="RefSeq" id="WP_336351716.1">
    <property type="nucleotide sequence ID" value="NZ_JAZAQL010000004.1"/>
</dbReference>
<dbReference type="InterPro" id="IPR018391">
    <property type="entry name" value="PQQ_b-propeller_rpt"/>
</dbReference>
<evidence type="ECO:0000313" key="3">
    <source>
        <dbReference type="Proteomes" id="UP001596395"/>
    </source>
</evidence>
<evidence type="ECO:0000259" key="1">
    <source>
        <dbReference type="Pfam" id="PF13360"/>
    </source>
</evidence>
<dbReference type="Gene3D" id="2.130.10.10">
    <property type="entry name" value="YVTN repeat-like/Quinoprotein amine dehydrogenase"/>
    <property type="match status" value="1"/>
</dbReference>
<feature type="domain" description="Pyrrolo-quinoline quinone repeat" evidence="1">
    <location>
        <begin position="36"/>
        <end position="150"/>
    </location>
</feature>
<dbReference type="PROSITE" id="PS51257">
    <property type="entry name" value="PROKAR_LIPOPROTEIN"/>
    <property type="match status" value="1"/>
</dbReference>
<reference evidence="2 3" key="1">
    <citation type="journal article" date="2019" name="Int. J. Syst. Evol. Microbiol.">
        <title>The Global Catalogue of Microorganisms (GCM) 10K type strain sequencing project: providing services to taxonomists for standard genome sequencing and annotation.</title>
        <authorList>
            <consortium name="The Broad Institute Genomics Platform"/>
            <consortium name="The Broad Institute Genome Sequencing Center for Infectious Disease"/>
            <person name="Wu L."/>
            <person name="Ma J."/>
        </authorList>
    </citation>
    <scope>NUCLEOTIDE SEQUENCE [LARGE SCALE GENOMIC DNA]</scope>
    <source>
        <strain evidence="2 3">GX26</strain>
    </source>
</reference>
<proteinExistence type="predicted"/>
<accession>A0ABD5VJ66</accession>
<protein>
    <submittedName>
        <fullName evidence="2">PQQ-binding-like beta-propeller repeat protein</fullName>
    </submittedName>
</protein>
<dbReference type="PANTHER" id="PTHR34512">
    <property type="entry name" value="CELL SURFACE PROTEIN"/>
    <property type="match status" value="1"/>
</dbReference>
<sequence length="390" mass="40601">MPSMTRRRALAAAVGVATGTAGCTALTDDDEFPVERAWRSGLDEPAGVATTDGGQLLAGSTSPFTDDPLVAALDATTGDITWTVTVEKGLKSPVAVADQRAYAFSMAETAVAVDATSGDVVWQTPLQAVDAADPGVADFAPIPLDDSVVLPISGTEDDVPDRLLALERDTGEERFTHDLAASLSGPPARADSGVIAPLVDGRVVALDATGRVQWTHEVGAPLSGVSATDGLAVVGAATEELLAFDADAGQVTWRGSLQNTVFAPPLVTSQRVYAGGADYVLRAFDAASGRELWRDELANAITHGPFLVGDRLVTLVGGDRRVRGHSGTIPFSPTTLYVHERDGTRVREVRLDAGYVDGGQLLWLQPAGDAVYLGQTFALSKVAPEAITDA</sequence>
<dbReference type="SMART" id="SM00564">
    <property type="entry name" value="PQQ"/>
    <property type="match status" value="5"/>
</dbReference>
<dbReference type="Pfam" id="PF13360">
    <property type="entry name" value="PQQ_2"/>
    <property type="match status" value="2"/>
</dbReference>
<comment type="caution">
    <text evidence="2">The sequence shown here is derived from an EMBL/GenBank/DDBJ whole genome shotgun (WGS) entry which is preliminary data.</text>
</comment>
<evidence type="ECO:0000313" key="2">
    <source>
        <dbReference type="EMBL" id="MFC6954773.1"/>
    </source>
</evidence>
<dbReference type="EMBL" id="JBHSXN010000004">
    <property type="protein sequence ID" value="MFC6954773.1"/>
    <property type="molecule type" value="Genomic_DNA"/>
</dbReference>
<dbReference type="InterPro" id="IPR015943">
    <property type="entry name" value="WD40/YVTN_repeat-like_dom_sf"/>
</dbReference>
<name>A0ABD5VJ66_9EURY</name>
<dbReference type="Gene3D" id="2.40.10.480">
    <property type="match status" value="1"/>
</dbReference>
<dbReference type="PANTHER" id="PTHR34512:SF30">
    <property type="entry name" value="OUTER MEMBRANE PROTEIN ASSEMBLY FACTOR BAMB"/>
    <property type="match status" value="1"/>
</dbReference>
<dbReference type="AlphaFoldDB" id="A0ABD5VJ66"/>
<dbReference type="InterPro" id="IPR002372">
    <property type="entry name" value="PQQ_rpt_dom"/>
</dbReference>
<feature type="domain" description="Pyrrolo-quinoline quinone repeat" evidence="1">
    <location>
        <begin position="200"/>
        <end position="300"/>
    </location>
</feature>
<dbReference type="SUPFAM" id="SSF50998">
    <property type="entry name" value="Quinoprotein alcohol dehydrogenase-like"/>
    <property type="match status" value="2"/>
</dbReference>
<keyword evidence="3" id="KW-1185">Reference proteome</keyword>
<dbReference type="InterPro" id="IPR011047">
    <property type="entry name" value="Quinoprotein_ADH-like_sf"/>
</dbReference>
<gene>
    <name evidence="2" type="ORF">ACFQGB_18045</name>
</gene>
<dbReference type="Proteomes" id="UP001596395">
    <property type="component" value="Unassembled WGS sequence"/>
</dbReference>